<dbReference type="Gene3D" id="2.130.10.10">
    <property type="entry name" value="YVTN repeat-like/Quinoprotein amine dehydrogenase"/>
    <property type="match status" value="2"/>
</dbReference>
<dbReference type="InterPro" id="IPR015943">
    <property type="entry name" value="WD40/YVTN_repeat-like_dom_sf"/>
</dbReference>
<feature type="chain" id="PRO_5038336347" description="3-carboxymuconate cyclase" evidence="2">
    <location>
        <begin position="23"/>
        <end position="378"/>
    </location>
</feature>
<gene>
    <name evidence="3" type="ORF">EFY87_03175</name>
</gene>
<dbReference type="SUPFAM" id="SSF51004">
    <property type="entry name" value="C-terminal (heme d1) domain of cytochrome cd1-nitrite reductase"/>
    <property type="match status" value="1"/>
</dbReference>
<accession>A0A3M9MGS0</accession>
<evidence type="ECO:0008006" key="5">
    <source>
        <dbReference type="Google" id="ProtNLM"/>
    </source>
</evidence>
<dbReference type="InterPro" id="IPR050282">
    <property type="entry name" value="Cycloisomerase_2"/>
</dbReference>
<dbReference type="AlphaFoldDB" id="A0A3M9MGS0"/>
<comment type="similarity">
    <text evidence="1">Belongs to the cycloisomerase 2 family.</text>
</comment>
<name>A0A3M9MGS0_9MICO</name>
<evidence type="ECO:0000256" key="2">
    <source>
        <dbReference type="SAM" id="SignalP"/>
    </source>
</evidence>
<sequence length="378" mass="38225">MQTISKIASAAALAAAAGTVFAAPAHAATQHHGHTRAGAVFVQNNSTSGNSVIAYDRSANGSLTEAGSYPTGGKGGQLSGSVADHLSSEGSVAYNARAHLLYTVNAGSDTVTVFSVWGDRLTRLQVVPTGGDFPVSIAVHGSQVFVLNARDGGTVSGFVQFGGVLIRIPFWQRHLNLNTSAPGQPNEFVSTPGQIGFTPDGRQLLISTKNGGNSVLSFAVGPFGPAATPTTTSLPGTVPFGFDFDAHGHLVITEAATNKVATFTVNRNGSLTALDSAATGQTATCWLVTSHNTAYASNAGSGTVSIYRTDRAGMLTSKGTAATNPGTVDAATSHGFLYVETGVGGVVDSYRIKPGGGLAMTGSVTIPNGIGAEGIVAS</sequence>
<dbReference type="GO" id="GO:0017057">
    <property type="term" value="F:6-phosphogluconolactonase activity"/>
    <property type="evidence" value="ECO:0007669"/>
    <property type="project" value="TreeGrafter"/>
</dbReference>
<dbReference type="RefSeq" id="WP_123270008.1">
    <property type="nucleotide sequence ID" value="NZ_RJJQ01000002.1"/>
</dbReference>
<evidence type="ECO:0000313" key="3">
    <source>
        <dbReference type="EMBL" id="RNI24716.1"/>
    </source>
</evidence>
<dbReference type="InterPro" id="IPR011048">
    <property type="entry name" value="Haem_d1_sf"/>
</dbReference>
<organism evidence="3 4">
    <name type="scientific">Flexivirga caeni</name>
    <dbReference type="NCBI Taxonomy" id="2294115"/>
    <lineage>
        <taxon>Bacteria</taxon>
        <taxon>Bacillati</taxon>
        <taxon>Actinomycetota</taxon>
        <taxon>Actinomycetes</taxon>
        <taxon>Micrococcales</taxon>
        <taxon>Dermacoccaceae</taxon>
        <taxon>Flexivirga</taxon>
    </lineage>
</organism>
<comment type="caution">
    <text evidence="3">The sequence shown here is derived from an EMBL/GenBank/DDBJ whole genome shotgun (WGS) entry which is preliminary data.</text>
</comment>
<dbReference type="Proteomes" id="UP000271678">
    <property type="component" value="Unassembled WGS sequence"/>
</dbReference>
<evidence type="ECO:0000313" key="4">
    <source>
        <dbReference type="Proteomes" id="UP000271678"/>
    </source>
</evidence>
<keyword evidence="4" id="KW-1185">Reference proteome</keyword>
<dbReference type="InterPro" id="IPR019405">
    <property type="entry name" value="Lactonase_7-beta_prop"/>
</dbReference>
<feature type="signal peptide" evidence="2">
    <location>
        <begin position="1"/>
        <end position="22"/>
    </location>
</feature>
<reference evidence="3 4" key="1">
    <citation type="submission" date="2018-11" db="EMBL/GenBank/DDBJ databases">
        <title>Draft genome of Simplicispira Flexivirga sp. BO-16.</title>
        <authorList>
            <person name="Im W.T."/>
        </authorList>
    </citation>
    <scope>NUCLEOTIDE SEQUENCE [LARGE SCALE GENOMIC DNA]</scope>
    <source>
        <strain evidence="3 4">BO-16</strain>
    </source>
</reference>
<dbReference type="EMBL" id="RJJQ01000002">
    <property type="protein sequence ID" value="RNI24716.1"/>
    <property type="molecule type" value="Genomic_DNA"/>
</dbReference>
<protein>
    <recommendedName>
        <fullName evidence="5">3-carboxymuconate cyclase</fullName>
    </recommendedName>
</protein>
<proteinExistence type="inferred from homology"/>
<dbReference type="OrthoDB" id="9790815at2"/>
<evidence type="ECO:0000256" key="1">
    <source>
        <dbReference type="ARBA" id="ARBA00005564"/>
    </source>
</evidence>
<dbReference type="Pfam" id="PF10282">
    <property type="entry name" value="Lactonase"/>
    <property type="match status" value="2"/>
</dbReference>
<dbReference type="PANTHER" id="PTHR30344">
    <property type="entry name" value="6-PHOSPHOGLUCONOLACTONASE-RELATED"/>
    <property type="match status" value="1"/>
</dbReference>
<keyword evidence="2" id="KW-0732">Signal</keyword>
<dbReference type="PANTHER" id="PTHR30344:SF1">
    <property type="entry name" value="6-PHOSPHOGLUCONOLACTONASE"/>
    <property type="match status" value="1"/>
</dbReference>